<feature type="compositionally biased region" description="Basic and acidic residues" evidence="2">
    <location>
        <begin position="105"/>
        <end position="118"/>
    </location>
</feature>
<dbReference type="Gene3D" id="1.10.287.110">
    <property type="entry name" value="DnaJ domain"/>
    <property type="match status" value="1"/>
</dbReference>
<dbReference type="Proteomes" id="UP000594263">
    <property type="component" value="Unplaced"/>
</dbReference>
<dbReference type="PANTHER" id="PTHR23172">
    <property type="entry name" value="AUXILIN/CYCLIN G-ASSOCIATED KINASE-RELATED"/>
    <property type="match status" value="1"/>
</dbReference>
<evidence type="ECO:0000313" key="5">
    <source>
        <dbReference type="Proteomes" id="UP000594263"/>
    </source>
</evidence>
<feature type="region of interest" description="Disordered" evidence="2">
    <location>
        <begin position="1610"/>
        <end position="1869"/>
    </location>
</feature>
<dbReference type="GO" id="GO:0072583">
    <property type="term" value="P:clathrin-dependent endocytosis"/>
    <property type="evidence" value="ECO:0007669"/>
    <property type="project" value="TreeGrafter"/>
</dbReference>
<feature type="compositionally biased region" description="Basic and acidic residues" evidence="2">
    <location>
        <begin position="1679"/>
        <end position="1694"/>
    </location>
</feature>
<feature type="region of interest" description="Disordered" evidence="2">
    <location>
        <begin position="1466"/>
        <end position="1500"/>
    </location>
</feature>
<evidence type="ECO:0000256" key="1">
    <source>
        <dbReference type="ARBA" id="ARBA00023054"/>
    </source>
</evidence>
<feature type="compositionally biased region" description="Basic and acidic residues" evidence="2">
    <location>
        <begin position="1529"/>
        <end position="1548"/>
    </location>
</feature>
<feature type="compositionally biased region" description="Acidic residues" evidence="2">
    <location>
        <begin position="1808"/>
        <end position="1819"/>
    </location>
</feature>
<feature type="compositionally biased region" description="Basic and acidic residues" evidence="2">
    <location>
        <begin position="1892"/>
        <end position="1909"/>
    </location>
</feature>
<dbReference type="EnsemblPlants" id="Kaladp0520s0022.1.v1.1">
    <property type="protein sequence ID" value="Kaladp0520s0022.1.v1.1"/>
    <property type="gene ID" value="Kaladp0520s0022.v1.1"/>
</dbReference>
<feature type="compositionally biased region" description="Polar residues" evidence="2">
    <location>
        <begin position="1625"/>
        <end position="1650"/>
    </location>
</feature>
<feature type="region of interest" description="Disordered" evidence="2">
    <location>
        <begin position="1515"/>
        <end position="1548"/>
    </location>
</feature>
<dbReference type="GO" id="GO:0072318">
    <property type="term" value="P:clathrin coat disassembly"/>
    <property type="evidence" value="ECO:0007669"/>
    <property type="project" value="TreeGrafter"/>
</dbReference>
<dbReference type="InterPro" id="IPR036869">
    <property type="entry name" value="J_dom_sf"/>
</dbReference>
<feature type="compositionally biased region" description="Basic and acidic residues" evidence="2">
    <location>
        <begin position="1925"/>
        <end position="1941"/>
    </location>
</feature>
<feature type="region of interest" description="Disordered" evidence="2">
    <location>
        <begin position="922"/>
        <end position="951"/>
    </location>
</feature>
<feature type="compositionally biased region" description="Basic and acidic residues" evidence="2">
    <location>
        <begin position="1820"/>
        <end position="1829"/>
    </location>
</feature>
<keyword evidence="5" id="KW-1185">Reference proteome</keyword>
<dbReference type="FunFam" id="1.10.287.110:FF:000009">
    <property type="entry name" value="Auxilin-related protein 1"/>
    <property type="match status" value="1"/>
</dbReference>
<feature type="compositionally biased region" description="Polar residues" evidence="2">
    <location>
        <begin position="2058"/>
        <end position="2071"/>
    </location>
</feature>
<evidence type="ECO:0000256" key="2">
    <source>
        <dbReference type="SAM" id="MobiDB-lite"/>
    </source>
</evidence>
<dbReference type="GO" id="GO:0031982">
    <property type="term" value="C:vesicle"/>
    <property type="evidence" value="ECO:0007669"/>
    <property type="project" value="TreeGrafter"/>
</dbReference>
<feature type="region of interest" description="Disordered" evidence="2">
    <location>
        <begin position="828"/>
        <end position="850"/>
    </location>
</feature>
<dbReference type="OMA" id="PNEQAEP"/>
<feature type="compositionally biased region" description="Basic and acidic residues" evidence="2">
    <location>
        <begin position="1991"/>
        <end position="2057"/>
    </location>
</feature>
<feature type="compositionally biased region" description="Basic and acidic residues" evidence="2">
    <location>
        <begin position="1777"/>
        <end position="1795"/>
    </location>
</feature>
<feature type="region of interest" description="Disordered" evidence="2">
    <location>
        <begin position="492"/>
        <end position="516"/>
    </location>
</feature>
<feature type="domain" description="J" evidence="3">
    <location>
        <begin position="2166"/>
        <end position="2230"/>
    </location>
</feature>
<dbReference type="PANTHER" id="PTHR23172:SF87">
    <property type="entry name" value="CHAPERONE DNAJ-DOMAIN SUPERFAMILY PROTEIN"/>
    <property type="match status" value="1"/>
</dbReference>
<feature type="region of interest" description="Disordered" evidence="2">
    <location>
        <begin position="1922"/>
        <end position="1941"/>
    </location>
</feature>
<feature type="compositionally biased region" description="Basic and acidic residues" evidence="2">
    <location>
        <begin position="1187"/>
        <end position="1198"/>
    </location>
</feature>
<feature type="region of interest" description="Disordered" evidence="2">
    <location>
        <begin position="1991"/>
        <end position="2088"/>
    </location>
</feature>
<feature type="region of interest" description="Disordered" evidence="2">
    <location>
        <begin position="69"/>
        <end position="118"/>
    </location>
</feature>
<sequence>MRAPAFTPGAKDYAEIFNCNQPSSIPVLELDEFEVRSSEVDYGNVFGGVGEGQIGSSYEEVFCAGDGVRRTDDSHAQSRGSDHSAAVEGSQKLTHESLRRKKRSMSFDKITRGGKGEADEITGQAKIFEAPVSTAAFDGSAPLKSAEVCRSGAPTNNLKQGTEEAPAGEHSRKVSSGGLSKHGADGFMELNVKSRNGYGSDKSMSGDMPMDTNIIGSKVQISEAISAPDSVPLSGIPNATSKHQAGSESGAYRSNASEDPYVGFSSSAREGVKVQAVHVLDKPFVRDSVMYENVAGHNAPHSKAISSSGRTLDHGGACAFPALLQTGISDPRNSNAGENAKDGTFSYSQDVKFQDVNSMRKSFSNFPVDATVGRPHAENSKSSTMTHSQDNSVKLNAASKVDFVRDPTASRNADSKSTDGGSNGHLTDSVKYKKEAGLDDSVASDIPVDTKVINLKAHHSKVLTPSPSVVQNNLDHRVPALSKDRISKSCEFRRSTSSSVRVDHSPSSSDDEVDKNSEAAISAAALKKALREAQAWISIAKESNGVKGFMNHGVKKNFRQVKEGKEAINLKLQEKPKFFELGQTRIENDSRTSAARKDYVAPWGTSSEVKGVSTLSVEEVNSKETEFCALERLHLREDAVIQSSSRKAMESASTLQRAAPSSGISEEKLTVYSSKPEEVDHSQKDARVLGVDVDSGLARLVEEAKCSEVLNAEKRETEVSPTDDHEALFNKYDEENTVTKISNTEESQEPVNKSDQGFMMRSFHDDLGPSNVGDTVNMFEVKEDLISETAHMAVRTNKPDGEIKAESEGIHPPCSDNSKEVLASISLEEETAEESSELDRHDQVSDSEDTDWQDYASAEENLFSTDTDDEVSDKDLNLPAQKQLDDVEDNIPMENMVEATTISEEVSAPCFNNLNEEQIAEETEAEPLQNKVTHETEATSDEKTVPVSDYSNEDPVVEETDVIGDVPVVNTVAPKAELSYEDGTAPCFDSTNEEPRAEETGGIENMAEQNTVTPEENIIDEDDMVPCFDSSNENMMVEEIIADTSEACGASLPNHEDEKAVDDLTEQNTVIPEANIMSKDDMDPCFDNSGEILMVEEIVAETAVISGVHLPSHEHEKGAAESAGSCIPEHTSLDKEELVSVAREEAQPAFIASDASSQSEASVIEIRKTDDVLEDFVADTIKESKLKPSSCEHEKQEEDVATFSDLEPRTQAQEELHNVATVESEFIEQDFETENVKGSENELINIDAPRQEDANKLESNLLHPDHINHELEAGSGFCEPLSDLSQNEETGDFELHSENLTQSMERHERKKWEIPREAFELPELKSGISEVHDTMEQDSCQLKSGISEVHDTMEQDTCQVRRQTDKHERKKWEIPKETFAIPVLGDEVVEEIEENEQDQERVTQSAEKPERKKWKIQKEVFAVPILFAEAVQETSEQEGFVIKTASEEELRMRDDQSNNLMFSKESVQHGQVQKEFSADEEQAVPDEGAFPGIRDDNSQDHKANEWMPEITMHDEKEREKQLNETADQQETKVEEGKPFGKGESKKGLEDINVKDEIKRTLGMLWNKIYKSKQEDLESVKLEAKEEDTLNDEKGRGVEKDLNLMGPVELVESPRQQDDVGAVKFSDQSSGNEENGKETSCSKQFDVNGSKTFDHGEFDSTTEVTEEVHKCSSSVSDSFKLQEDDSRSCTEETCKQDFNANDAESHSEEILSSLGSEDSTEMEQIPGHGADKSLKEGSPEKNILPSDVNECSQIDSEMVSGLDPLLPDESFVADAEDTEKMKSVFQENRPKEDKVLKTTSTNEACHGIDDEEESLLDDDISDKSCAKSEQQDTSSTKQDSKSVSDSEVAEDASSPEYELEEKKEIEPDIVEQATASSWNWVFGEVLSDTNNKQNEKPDVHLSHKEKAKIKETADGICSSTVTGKAKINEDKPSRMDARTPEVIQKEVSPDQEVLNNMMRAKERERIVVERTIREVRERAFAEARERAAIERANAEAKQKATADDQELSKKKSSEVKLAAEKNSLEDKRKAELERAAVERATAEARQRAMEKAMSRKEQVSQPQGSSSRATNVSNLGSSSKDGLDDDKPSESALRFKARNERHQRIAERAAIALAEKNMRDLTVQREQAERNRLSEVLDADVKRWASGKTSNLRALLSTLQYILGPDSGWQPIHLTEIVTADAVKKAYRKATLFVHPDKLQQRGATIKQKYICEKVFDLLKEARNRFDRDER</sequence>
<organism evidence="4 5">
    <name type="scientific">Kalanchoe fedtschenkoi</name>
    <name type="common">Lavender scallops</name>
    <name type="synonym">South American air plant</name>
    <dbReference type="NCBI Taxonomy" id="63787"/>
    <lineage>
        <taxon>Eukaryota</taxon>
        <taxon>Viridiplantae</taxon>
        <taxon>Streptophyta</taxon>
        <taxon>Embryophyta</taxon>
        <taxon>Tracheophyta</taxon>
        <taxon>Spermatophyta</taxon>
        <taxon>Magnoliopsida</taxon>
        <taxon>eudicotyledons</taxon>
        <taxon>Gunneridae</taxon>
        <taxon>Pentapetalae</taxon>
        <taxon>Saxifragales</taxon>
        <taxon>Crassulaceae</taxon>
        <taxon>Kalanchoe</taxon>
    </lineage>
</organism>
<feature type="region of interest" description="Disordered" evidence="2">
    <location>
        <begin position="232"/>
        <end position="255"/>
    </location>
</feature>
<dbReference type="GO" id="GO:0005737">
    <property type="term" value="C:cytoplasm"/>
    <property type="evidence" value="ECO:0007669"/>
    <property type="project" value="TreeGrafter"/>
</dbReference>
<feature type="region of interest" description="Disordered" evidence="2">
    <location>
        <begin position="151"/>
        <end position="185"/>
    </location>
</feature>
<name>A0A7N0VBT6_KALFE</name>
<dbReference type="InterPro" id="IPR001623">
    <property type="entry name" value="DnaJ_domain"/>
</dbReference>
<feature type="compositionally biased region" description="Polar residues" evidence="2">
    <location>
        <begin position="380"/>
        <end position="394"/>
    </location>
</feature>
<evidence type="ECO:0000313" key="4">
    <source>
        <dbReference type="EnsemblPlants" id="Kaladp0520s0022.1.v1.1"/>
    </source>
</evidence>
<dbReference type="Gramene" id="Kaladp0520s0022.1.v1.1">
    <property type="protein sequence ID" value="Kaladp0520s0022.1.v1.1"/>
    <property type="gene ID" value="Kaladp0520s0022.v1.1"/>
</dbReference>
<protein>
    <recommendedName>
        <fullName evidence="3">J domain-containing protein</fullName>
    </recommendedName>
</protein>
<dbReference type="PROSITE" id="PS50076">
    <property type="entry name" value="DNAJ_2"/>
    <property type="match status" value="1"/>
</dbReference>
<evidence type="ECO:0000259" key="3">
    <source>
        <dbReference type="PROSITE" id="PS50076"/>
    </source>
</evidence>
<dbReference type="GO" id="GO:0030276">
    <property type="term" value="F:clathrin binding"/>
    <property type="evidence" value="ECO:0007669"/>
    <property type="project" value="TreeGrafter"/>
</dbReference>
<dbReference type="SUPFAM" id="SSF46565">
    <property type="entry name" value="Chaperone J-domain"/>
    <property type="match status" value="1"/>
</dbReference>
<feature type="compositionally biased region" description="Low complexity" evidence="2">
    <location>
        <begin position="495"/>
        <end position="508"/>
    </location>
</feature>
<reference evidence="4" key="1">
    <citation type="submission" date="2021-01" db="UniProtKB">
        <authorList>
            <consortium name="EnsemblPlants"/>
        </authorList>
    </citation>
    <scope>IDENTIFICATION</scope>
</reference>
<feature type="compositionally biased region" description="Polar residues" evidence="2">
    <location>
        <begin position="237"/>
        <end position="255"/>
    </location>
</feature>
<proteinExistence type="predicted"/>
<feature type="compositionally biased region" description="Basic and acidic residues" evidence="2">
    <location>
        <begin position="1728"/>
        <end position="1738"/>
    </location>
</feature>
<keyword evidence="1" id="KW-0175">Coiled coil</keyword>
<feature type="region of interest" description="Disordered" evidence="2">
    <location>
        <begin position="366"/>
        <end position="428"/>
    </location>
</feature>
<feature type="region of interest" description="Disordered" evidence="2">
    <location>
        <begin position="1187"/>
        <end position="1211"/>
    </location>
</feature>
<feature type="compositionally biased region" description="Basic and acidic residues" evidence="2">
    <location>
        <begin position="932"/>
        <end position="944"/>
    </location>
</feature>
<accession>A0A7N0VBT6</accession>
<feature type="region of interest" description="Disordered" evidence="2">
    <location>
        <begin position="1888"/>
        <end position="1909"/>
    </location>
</feature>
<feature type="compositionally biased region" description="Basic and acidic residues" evidence="2">
    <location>
        <begin position="69"/>
        <end position="82"/>
    </location>
</feature>